<dbReference type="Proteomes" id="UP000735302">
    <property type="component" value="Unassembled WGS sequence"/>
</dbReference>
<name>A0AAV3YC74_9GAST</name>
<accession>A0AAV3YC74</accession>
<dbReference type="EMBL" id="BLXT01000759">
    <property type="protein sequence ID" value="GFN79975.1"/>
    <property type="molecule type" value="Genomic_DNA"/>
</dbReference>
<gene>
    <name evidence="1" type="ORF">PoB_000648100</name>
</gene>
<reference evidence="1 2" key="1">
    <citation type="journal article" date="2021" name="Elife">
        <title>Chloroplast acquisition without the gene transfer in kleptoplastic sea slugs, Plakobranchus ocellatus.</title>
        <authorList>
            <person name="Maeda T."/>
            <person name="Takahashi S."/>
            <person name="Yoshida T."/>
            <person name="Shimamura S."/>
            <person name="Takaki Y."/>
            <person name="Nagai Y."/>
            <person name="Toyoda A."/>
            <person name="Suzuki Y."/>
            <person name="Arimoto A."/>
            <person name="Ishii H."/>
            <person name="Satoh N."/>
            <person name="Nishiyama T."/>
            <person name="Hasebe M."/>
            <person name="Maruyama T."/>
            <person name="Minagawa J."/>
            <person name="Obokata J."/>
            <person name="Shigenobu S."/>
        </authorList>
    </citation>
    <scope>NUCLEOTIDE SEQUENCE [LARGE SCALE GENOMIC DNA]</scope>
</reference>
<keyword evidence="2" id="KW-1185">Reference proteome</keyword>
<organism evidence="1 2">
    <name type="scientific">Plakobranchus ocellatus</name>
    <dbReference type="NCBI Taxonomy" id="259542"/>
    <lineage>
        <taxon>Eukaryota</taxon>
        <taxon>Metazoa</taxon>
        <taxon>Spiralia</taxon>
        <taxon>Lophotrochozoa</taxon>
        <taxon>Mollusca</taxon>
        <taxon>Gastropoda</taxon>
        <taxon>Heterobranchia</taxon>
        <taxon>Euthyneura</taxon>
        <taxon>Panpulmonata</taxon>
        <taxon>Sacoglossa</taxon>
        <taxon>Placobranchoidea</taxon>
        <taxon>Plakobranchidae</taxon>
        <taxon>Plakobranchus</taxon>
    </lineage>
</organism>
<dbReference type="AlphaFoldDB" id="A0AAV3YC74"/>
<proteinExistence type="predicted"/>
<evidence type="ECO:0000313" key="1">
    <source>
        <dbReference type="EMBL" id="GFN79975.1"/>
    </source>
</evidence>
<comment type="caution">
    <text evidence="1">The sequence shown here is derived from an EMBL/GenBank/DDBJ whole genome shotgun (WGS) entry which is preliminary data.</text>
</comment>
<protein>
    <submittedName>
        <fullName evidence="1">Uncharacterized protein</fullName>
    </submittedName>
</protein>
<sequence length="90" mass="9922">MLADGRNRCINLFTIQGQHLYSLQYRDSPFRLAALDSADALKCITVAVTLPDCSAVDILEVARDDIKVKVGSSKSYSVTVNIQTFSELKL</sequence>
<evidence type="ECO:0000313" key="2">
    <source>
        <dbReference type="Proteomes" id="UP000735302"/>
    </source>
</evidence>